<keyword evidence="7" id="KW-0547">Nucleotide-binding</keyword>
<dbReference type="InterPro" id="IPR027417">
    <property type="entry name" value="P-loop_NTPase"/>
</dbReference>
<gene>
    <name evidence="12" type="ORF">GIY09_08650</name>
</gene>
<sequence length="498" mass="54827">MHIEMKDIIKSFGTNQVLHGASIDIAPGEVHALMGENGAGKSTMMKILTGVHEKDGGSVKVDGQEVAYAGPKEAEENGISFIHQELNVLSEMSIEENLFLNKELFNKFGLLDKKAMRREARTALEVLGMTLPPETLMSQLSVGQQQMVEICKALMANVQVIIMDEPTAALTDTETRKLFEVIADLQKRNVSIVYISHRMEEIFQISDRITVMRDGEYIGTKLTSETNDDELVKMMIGRELKERYPKREPVIGEVVLKVDHLTSGNRVKNVSFELRAGEVLGFSGLMGSGRSEIMHAIFGSAPRDNGTITIKDQLVNIQSPEDAMRNGIGFITEDRKSEGLLLDKSIRENLALTNLTEVSRKGFINKSAEKAISDSSIKMFQIKTPHAEYLTGDLSGGNQQKVVIAKWVLTNPGVLILDEPTRGVDVGAKEEIYQIINDLAKQGVAIIMVSSDLPEVIGMSDRVAVMREGELKGVLDRELISDENIMTLATGGKIDGIN</sequence>
<dbReference type="GO" id="GO:0005524">
    <property type="term" value="F:ATP binding"/>
    <property type="evidence" value="ECO:0007669"/>
    <property type="project" value="UniProtKB-KW"/>
</dbReference>
<dbReference type="InterPro" id="IPR050107">
    <property type="entry name" value="ABC_carbohydrate_import_ATPase"/>
</dbReference>
<keyword evidence="6" id="KW-0677">Repeat</keyword>
<keyword evidence="4" id="KW-1003">Cell membrane</keyword>
<keyword evidence="8 12" id="KW-0067">ATP-binding</keyword>
<proteinExistence type="predicted"/>
<dbReference type="InterPro" id="IPR003593">
    <property type="entry name" value="AAA+_ATPase"/>
</dbReference>
<dbReference type="Gene3D" id="3.40.50.300">
    <property type="entry name" value="P-loop containing nucleotide triphosphate hydrolases"/>
    <property type="match status" value="2"/>
</dbReference>
<feature type="domain" description="ABC transporter" evidence="11">
    <location>
        <begin position="3"/>
        <end position="239"/>
    </location>
</feature>
<keyword evidence="5" id="KW-0762">Sugar transport</keyword>
<dbReference type="CDD" id="cd03216">
    <property type="entry name" value="ABC_Carb_Monos_I"/>
    <property type="match status" value="1"/>
</dbReference>
<evidence type="ECO:0000256" key="7">
    <source>
        <dbReference type="ARBA" id="ARBA00022741"/>
    </source>
</evidence>
<keyword evidence="9" id="KW-1278">Translocase</keyword>
<organism evidence="12 13">
    <name type="scientific">Fundicoccus ignavus</name>
    <dbReference type="NCBI Taxonomy" id="2664442"/>
    <lineage>
        <taxon>Bacteria</taxon>
        <taxon>Bacillati</taxon>
        <taxon>Bacillota</taxon>
        <taxon>Bacilli</taxon>
        <taxon>Lactobacillales</taxon>
        <taxon>Aerococcaceae</taxon>
        <taxon>Fundicoccus</taxon>
    </lineage>
</organism>
<dbReference type="GO" id="GO:0016887">
    <property type="term" value="F:ATP hydrolysis activity"/>
    <property type="evidence" value="ECO:0007669"/>
    <property type="project" value="InterPro"/>
</dbReference>
<dbReference type="InterPro" id="IPR003439">
    <property type="entry name" value="ABC_transporter-like_ATP-bd"/>
</dbReference>
<dbReference type="AlphaFoldDB" id="A0A6I2GGX3"/>
<evidence type="ECO:0000256" key="4">
    <source>
        <dbReference type="ARBA" id="ARBA00022475"/>
    </source>
</evidence>
<evidence type="ECO:0000259" key="11">
    <source>
        <dbReference type="PROSITE" id="PS50893"/>
    </source>
</evidence>
<name>A0A6I2GGX3_9LACT</name>
<dbReference type="EMBL" id="WJQS01000007">
    <property type="protein sequence ID" value="MRI85934.1"/>
    <property type="molecule type" value="Genomic_DNA"/>
</dbReference>
<protein>
    <submittedName>
        <fullName evidence="12">ATP-binding cassette domain-containing protein</fullName>
    </submittedName>
</protein>
<dbReference type="GO" id="GO:0005886">
    <property type="term" value="C:plasma membrane"/>
    <property type="evidence" value="ECO:0007669"/>
    <property type="project" value="UniProtKB-SubCell"/>
</dbReference>
<evidence type="ECO:0000256" key="2">
    <source>
        <dbReference type="ARBA" id="ARBA00004533"/>
    </source>
</evidence>
<dbReference type="PROSITE" id="PS50893">
    <property type="entry name" value="ABC_TRANSPORTER_2"/>
    <property type="match status" value="2"/>
</dbReference>
<dbReference type="FunFam" id="3.40.50.300:FF:000127">
    <property type="entry name" value="Ribose import ATP-binding protein RbsA"/>
    <property type="match status" value="1"/>
</dbReference>
<evidence type="ECO:0000256" key="1">
    <source>
        <dbReference type="ARBA" id="ARBA00004202"/>
    </source>
</evidence>
<reference evidence="12 13" key="1">
    <citation type="submission" date="2019-11" db="EMBL/GenBank/DDBJ databases">
        <title>Characterisation of Fundicoccus ignavus gen. nov. sp. nov., a novel genus of the family Aerococcaceae isolated from bulk tank milk.</title>
        <authorList>
            <person name="Siebert A."/>
            <person name="Huptas C."/>
            <person name="Wenning M."/>
            <person name="Scherer S."/>
            <person name="Doll E.V."/>
        </authorList>
    </citation>
    <scope>NUCLEOTIDE SEQUENCE [LARGE SCALE GENOMIC DNA]</scope>
    <source>
        <strain evidence="12 13">WS4759</strain>
    </source>
</reference>
<dbReference type="CDD" id="cd03215">
    <property type="entry name" value="ABC_Carb_Monos_II"/>
    <property type="match status" value="1"/>
</dbReference>
<dbReference type="RefSeq" id="WP_153863765.1">
    <property type="nucleotide sequence ID" value="NZ_WJQS01000007.1"/>
</dbReference>
<keyword evidence="3" id="KW-0813">Transport</keyword>
<dbReference type="PANTHER" id="PTHR43790:SF3">
    <property type="entry name" value="D-ALLOSE IMPORT ATP-BINDING PROTEIN ALSA-RELATED"/>
    <property type="match status" value="1"/>
</dbReference>
<dbReference type="Proteomes" id="UP000430975">
    <property type="component" value="Unassembled WGS sequence"/>
</dbReference>
<keyword evidence="10" id="KW-0472">Membrane</keyword>
<dbReference type="PROSITE" id="PS00211">
    <property type="entry name" value="ABC_TRANSPORTER_1"/>
    <property type="match status" value="2"/>
</dbReference>
<evidence type="ECO:0000256" key="5">
    <source>
        <dbReference type="ARBA" id="ARBA00022597"/>
    </source>
</evidence>
<comment type="subcellular location">
    <subcellularLocation>
        <location evidence="2">Cell inner membrane</location>
    </subcellularLocation>
    <subcellularLocation>
        <location evidence="1">Cell membrane</location>
        <topology evidence="1">Peripheral membrane protein</topology>
    </subcellularLocation>
</comment>
<evidence type="ECO:0000256" key="8">
    <source>
        <dbReference type="ARBA" id="ARBA00022840"/>
    </source>
</evidence>
<evidence type="ECO:0000313" key="13">
    <source>
        <dbReference type="Proteomes" id="UP000430975"/>
    </source>
</evidence>
<feature type="domain" description="ABC transporter" evidence="11">
    <location>
        <begin position="250"/>
        <end position="493"/>
    </location>
</feature>
<dbReference type="GO" id="GO:0015749">
    <property type="term" value="P:monosaccharide transmembrane transport"/>
    <property type="evidence" value="ECO:0007669"/>
    <property type="project" value="UniProtKB-ARBA"/>
</dbReference>
<dbReference type="InterPro" id="IPR017871">
    <property type="entry name" value="ABC_transporter-like_CS"/>
</dbReference>
<accession>A0A6I2GGX3</accession>
<keyword evidence="13" id="KW-1185">Reference proteome</keyword>
<evidence type="ECO:0000256" key="9">
    <source>
        <dbReference type="ARBA" id="ARBA00022967"/>
    </source>
</evidence>
<evidence type="ECO:0000313" key="12">
    <source>
        <dbReference type="EMBL" id="MRI85934.1"/>
    </source>
</evidence>
<comment type="caution">
    <text evidence="12">The sequence shown here is derived from an EMBL/GenBank/DDBJ whole genome shotgun (WGS) entry which is preliminary data.</text>
</comment>
<dbReference type="SMART" id="SM00382">
    <property type="entry name" value="AAA"/>
    <property type="match status" value="2"/>
</dbReference>
<dbReference type="FunFam" id="3.40.50.300:FF:000126">
    <property type="entry name" value="Galactose/methyl galactoside import ATP-binding protein MglA"/>
    <property type="match status" value="1"/>
</dbReference>
<dbReference type="Pfam" id="PF00005">
    <property type="entry name" value="ABC_tran"/>
    <property type="match status" value="2"/>
</dbReference>
<dbReference type="PANTHER" id="PTHR43790">
    <property type="entry name" value="CARBOHYDRATE TRANSPORT ATP-BINDING PROTEIN MG119-RELATED"/>
    <property type="match status" value="1"/>
</dbReference>
<evidence type="ECO:0000256" key="6">
    <source>
        <dbReference type="ARBA" id="ARBA00022737"/>
    </source>
</evidence>
<dbReference type="SUPFAM" id="SSF52540">
    <property type="entry name" value="P-loop containing nucleoside triphosphate hydrolases"/>
    <property type="match status" value="2"/>
</dbReference>
<evidence type="ECO:0000256" key="10">
    <source>
        <dbReference type="ARBA" id="ARBA00023136"/>
    </source>
</evidence>
<evidence type="ECO:0000256" key="3">
    <source>
        <dbReference type="ARBA" id="ARBA00022448"/>
    </source>
</evidence>